<evidence type="ECO:0000259" key="4">
    <source>
        <dbReference type="Pfam" id="PF13302"/>
    </source>
</evidence>
<proteinExistence type="inferred from homology"/>
<dbReference type="AlphaFoldDB" id="A0A918QXD4"/>
<dbReference type="SUPFAM" id="SSF55729">
    <property type="entry name" value="Acyl-CoA N-acyltransferases (Nat)"/>
    <property type="match status" value="1"/>
</dbReference>
<dbReference type="InterPro" id="IPR016181">
    <property type="entry name" value="Acyl_CoA_acyltransferase"/>
</dbReference>
<name>A0A918QXD4_9FLAO</name>
<reference evidence="5" key="2">
    <citation type="submission" date="2020-09" db="EMBL/GenBank/DDBJ databases">
        <authorList>
            <person name="Sun Q."/>
            <person name="Kim S."/>
        </authorList>
    </citation>
    <scope>NUCLEOTIDE SEQUENCE</scope>
    <source>
        <strain evidence="5">KCTC 12710</strain>
    </source>
</reference>
<organism evidence="5 6">
    <name type="scientific">Algibacter mikhailovii</name>
    <dbReference type="NCBI Taxonomy" id="425498"/>
    <lineage>
        <taxon>Bacteria</taxon>
        <taxon>Pseudomonadati</taxon>
        <taxon>Bacteroidota</taxon>
        <taxon>Flavobacteriia</taxon>
        <taxon>Flavobacteriales</taxon>
        <taxon>Flavobacteriaceae</taxon>
        <taxon>Algibacter</taxon>
    </lineage>
</organism>
<dbReference type="PANTHER" id="PTHR43792:SF8">
    <property type="entry name" value="[RIBOSOMAL PROTEIN US5]-ALANINE N-ACETYLTRANSFERASE"/>
    <property type="match status" value="1"/>
</dbReference>
<dbReference type="InterPro" id="IPR000182">
    <property type="entry name" value="GNAT_dom"/>
</dbReference>
<feature type="domain" description="N-acetyltransferase" evidence="4">
    <location>
        <begin position="11"/>
        <end position="150"/>
    </location>
</feature>
<accession>A0A918QXD4</accession>
<dbReference type="RefSeq" id="WP_189359745.1">
    <property type="nucleotide sequence ID" value="NZ_BMWZ01000002.1"/>
</dbReference>
<comment type="similarity">
    <text evidence="3">Belongs to the acetyltransferase family. RimJ subfamily.</text>
</comment>
<gene>
    <name evidence="5" type="ORF">GCM10007028_10690</name>
</gene>
<dbReference type="InterPro" id="IPR051531">
    <property type="entry name" value="N-acetyltransferase"/>
</dbReference>
<evidence type="ECO:0000256" key="1">
    <source>
        <dbReference type="ARBA" id="ARBA00022679"/>
    </source>
</evidence>
<keyword evidence="1" id="KW-0808">Transferase</keyword>
<comment type="caution">
    <text evidence="5">The sequence shown here is derived from an EMBL/GenBank/DDBJ whole genome shotgun (WGS) entry which is preliminary data.</text>
</comment>
<dbReference type="EMBL" id="BMWZ01000002">
    <property type="protein sequence ID" value="GGZ75116.1"/>
    <property type="molecule type" value="Genomic_DNA"/>
</dbReference>
<evidence type="ECO:0000256" key="2">
    <source>
        <dbReference type="ARBA" id="ARBA00023315"/>
    </source>
</evidence>
<dbReference type="Proteomes" id="UP000636004">
    <property type="component" value="Unassembled WGS sequence"/>
</dbReference>
<keyword evidence="6" id="KW-1185">Reference proteome</keyword>
<evidence type="ECO:0000313" key="6">
    <source>
        <dbReference type="Proteomes" id="UP000636004"/>
    </source>
</evidence>
<evidence type="ECO:0000313" key="5">
    <source>
        <dbReference type="EMBL" id="GGZ75116.1"/>
    </source>
</evidence>
<keyword evidence="2" id="KW-0012">Acyltransferase</keyword>
<protein>
    <submittedName>
        <fullName evidence="5">Ribosomal-protein-amino-adic N-acetyltransferase</fullName>
    </submittedName>
</protein>
<dbReference type="PANTHER" id="PTHR43792">
    <property type="entry name" value="GNAT FAMILY, PUTATIVE (AFU_ORTHOLOGUE AFUA_3G00765)-RELATED-RELATED"/>
    <property type="match status" value="1"/>
</dbReference>
<evidence type="ECO:0000256" key="3">
    <source>
        <dbReference type="ARBA" id="ARBA00038502"/>
    </source>
</evidence>
<dbReference type="Pfam" id="PF13302">
    <property type="entry name" value="Acetyltransf_3"/>
    <property type="match status" value="1"/>
</dbReference>
<sequence length="181" mass="21047">MQLNLGAYYISPIHPKDGWNLCNFACANEDRLRRYFPKTLEQNLNPELSNIFVEKKVQVFQKKEEFLFTIKGNDDYKVIGLIYIKELDWTKKQGEFAYAIDYNLEGQGLMTKSIALLSDYAFETLHLETLQIIVNKNNKGSLKVAQNNNFIWIKTLPKAFTPPGEGPLNMELYELYHKIES</sequence>
<dbReference type="Gene3D" id="3.40.630.30">
    <property type="match status" value="1"/>
</dbReference>
<dbReference type="GO" id="GO:0016747">
    <property type="term" value="F:acyltransferase activity, transferring groups other than amino-acyl groups"/>
    <property type="evidence" value="ECO:0007669"/>
    <property type="project" value="InterPro"/>
</dbReference>
<reference evidence="5" key="1">
    <citation type="journal article" date="2014" name="Int. J. Syst. Evol. Microbiol.">
        <title>Complete genome sequence of Corynebacterium casei LMG S-19264T (=DSM 44701T), isolated from a smear-ripened cheese.</title>
        <authorList>
            <consortium name="US DOE Joint Genome Institute (JGI-PGF)"/>
            <person name="Walter F."/>
            <person name="Albersmeier A."/>
            <person name="Kalinowski J."/>
            <person name="Ruckert C."/>
        </authorList>
    </citation>
    <scope>NUCLEOTIDE SEQUENCE</scope>
    <source>
        <strain evidence="5">KCTC 12710</strain>
    </source>
</reference>